<keyword evidence="6 7" id="KW-0788">Thiol protease</keyword>
<comment type="catalytic activity">
    <reaction evidence="1 7">
        <text>Thiol-dependent hydrolysis of ester, thioester, amide, peptide and isopeptide bonds formed by the C-terminal Gly of ubiquitin (a 76-residue protein attached to proteins as an intracellular targeting signal).</text>
        <dbReference type="EC" id="3.4.19.12"/>
    </reaction>
</comment>
<dbReference type="Proteomes" id="UP000050791">
    <property type="component" value="Unassembled WGS sequence"/>
</dbReference>
<evidence type="ECO:0000313" key="11">
    <source>
        <dbReference type="Proteomes" id="UP000050791"/>
    </source>
</evidence>
<dbReference type="PANTHER" id="PTHR43982:SF1">
    <property type="entry name" value="UBIQUITIN CARBOXYL-TERMINAL HYDROLASE 14"/>
    <property type="match status" value="1"/>
</dbReference>
<dbReference type="GO" id="GO:0004843">
    <property type="term" value="F:cysteine-type deubiquitinase activity"/>
    <property type="evidence" value="ECO:0007669"/>
    <property type="project" value="UniProtKB-UniRule"/>
</dbReference>
<evidence type="ECO:0000259" key="9">
    <source>
        <dbReference type="PROSITE" id="PS50053"/>
    </source>
</evidence>
<accession>A0AA85ATY9</accession>
<dbReference type="GO" id="GO:0043161">
    <property type="term" value="P:proteasome-mediated ubiquitin-dependent protein catabolic process"/>
    <property type="evidence" value="ECO:0007669"/>
    <property type="project" value="InterPro"/>
</dbReference>
<evidence type="ECO:0000256" key="4">
    <source>
        <dbReference type="ARBA" id="ARBA00022786"/>
    </source>
</evidence>
<evidence type="ECO:0000256" key="7">
    <source>
        <dbReference type="RuleBase" id="RU366025"/>
    </source>
</evidence>
<dbReference type="WBParaSite" id="SMTH1_11170.2">
    <property type="protein sequence ID" value="SMTH1_11170.2"/>
    <property type="gene ID" value="SMTH1_11170"/>
</dbReference>
<dbReference type="InterPro" id="IPR044635">
    <property type="entry name" value="UBP14-like"/>
</dbReference>
<evidence type="ECO:0000256" key="8">
    <source>
        <dbReference type="SAM" id="MobiDB-lite"/>
    </source>
</evidence>
<keyword evidence="4 7" id="KW-0833">Ubl conjugation pathway</keyword>
<dbReference type="SUPFAM" id="SSF54001">
    <property type="entry name" value="Cysteine proteinases"/>
    <property type="match status" value="1"/>
</dbReference>
<dbReference type="PROSITE" id="PS00972">
    <property type="entry name" value="USP_1"/>
    <property type="match status" value="1"/>
</dbReference>
<keyword evidence="5 7" id="KW-0378">Hydrolase</keyword>
<dbReference type="PROSITE" id="PS00973">
    <property type="entry name" value="USP_2"/>
    <property type="match status" value="1"/>
</dbReference>
<dbReference type="PROSITE" id="PS50235">
    <property type="entry name" value="USP_3"/>
    <property type="match status" value="1"/>
</dbReference>
<evidence type="ECO:0000256" key="2">
    <source>
        <dbReference type="ARBA" id="ARBA00008739"/>
    </source>
</evidence>
<keyword evidence="3 7" id="KW-0645">Protease</keyword>
<dbReference type="PANTHER" id="PTHR43982">
    <property type="entry name" value="UBIQUITIN CARBOXYL-TERMINAL HYDROLASE"/>
    <property type="match status" value="1"/>
</dbReference>
<evidence type="ECO:0000256" key="5">
    <source>
        <dbReference type="ARBA" id="ARBA00022801"/>
    </source>
</evidence>
<feature type="region of interest" description="Disordered" evidence="8">
    <location>
        <begin position="384"/>
        <end position="408"/>
    </location>
</feature>
<evidence type="ECO:0000256" key="1">
    <source>
        <dbReference type="ARBA" id="ARBA00000707"/>
    </source>
</evidence>
<evidence type="ECO:0000256" key="6">
    <source>
        <dbReference type="ARBA" id="ARBA00022807"/>
    </source>
</evidence>
<protein>
    <recommendedName>
        <fullName evidence="7">Ubiquitin carboxyl-terminal hydrolase</fullName>
        <ecNumber evidence="7">3.4.19.12</ecNumber>
    </recommendedName>
</protein>
<dbReference type="GO" id="GO:0061136">
    <property type="term" value="P:regulation of proteasomal protein catabolic process"/>
    <property type="evidence" value="ECO:0007669"/>
    <property type="project" value="TreeGrafter"/>
</dbReference>
<feature type="domain" description="Ubiquitin-like" evidence="9">
    <location>
        <begin position="4"/>
        <end position="72"/>
    </location>
</feature>
<dbReference type="CDD" id="cd02657">
    <property type="entry name" value="Peptidase_C19A"/>
    <property type="match status" value="1"/>
</dbReference>
<organism evidence="11 12">
    <name type="scientific">Schistosoma mattheei</name>
    <dbReference type="NCBI Taxonomy" id="31246"/>
    <lineage>
        <taxon>Eukaryota</taxon>
        <taxon>Metazoa</taxon>
        <taxon>Spiralia</taxon>
        <taxon>Lophotrochozoa</taxon>
        <taxon>Platyhelminthes</taxon>
        <taxon>Trematoda</taxon>
        <taxon>Digenea</taxon>
        <taxon>Strigeidida</taxon>
        <taxon>Schistosomatoidea</taxon>
        <taxon>Schistosomatidae</taxon>
        <taxon>Schistosoma</taxon>
    </lineage>
</organism>
<dbReference type="InterPro" id="IPR028889">
    <property type="entry name" value="USP"/>
</dbReference>
<dbReference type="PROSITE" id="PS00299">
    <property type="entry name" value="UBIQUITIN_1"/>
    <property type="match status" value="1"/>
</dbReference>
<dbReference type="InterPro" id="IPR019954">
    <property type="entry name" value="Ubiquitin_CS"/>
</dbReference>
<evidence type="ECO:0000256" key="3">
    <source>
        <dbReference type="ARBA" id="ARBA00022670"/>
    </source>
</evidence>
<name>A0AA85ATY9_9TREM</name>
<proteinExistence type="inferred from homology"/>
<dbReference type="CDD" id="cd16104">
    <property type="entry name" value="Ubl_USP14_like"/>
    <property type="match status" value="1"/>
</dbReference>
<dbReference type="Gene3D" id="3.10.20.90">
    <property type="entry name" value="Phosphatidylinositol 3-kinase Catalytic Subunit, Chain A, domain 1"/>
    <property type="match status" value="1"/>
</dbReference>
<dbReference type="InterPro" id="IPR001394">
    <property type="entry name" value="Peptidase_C19_UCH"/>
</dbReference>
<dbReference type="AlphaFoldDB" id="A0AA85ATY9"/>
<dbReference type="SUPFAM" id="SSF54236">
    <property type="entry name" value="Ubiquitin-like"/>
    <property type="match status" value="1"/>
</dbReference>
<dbReference type="InterPro" id="IPR000626">
    <property type="entry name" value="Ubiquitin-like_dom"/>
</dbReference>
<comment type="similarity">
    <text evidence="2">Belongs to the peptidase C19 family. USP14/UBP6 subfamily.</text>
</comment>
<evidence type="ECO:0000259" key="10">
    <source>
        <dbReference type="PROSITE" id="PS50235"/>
    </source>
</evidence>
<dbReference type="InterPro" id="IPR018200">
    <property type="entry name" value="USP_CS"/>
</dbReference>
<dbReference type="Gene3D" id="3.90.70.10">
    <property type="entry name" value="Cysteine proteinases"/>
    <property type="match status" value="1"/>
</dbReference>
<dbReference type="GO" id="GO:0070628">
    <property type="term" value="F:proteasome binding"/>
    <property type="evidence" value="ECO:0007669"/>
    <property type="project" value="TreeGrafter"/>
</dbReference>
<dbReference type="PROSITE" id="PS50053">
    <property type="entry name" value="UBIQUITIN_2"/>
    <property type="match status" value="1"/>
</dbReference>
<sequence length="516" mass="58124">MPVYKVNIKWQKNKYSNVECNTDECPELFKALLFSLTGVPPDRQKIMMPGGILGDKDYNGIKLKDGINVMLVGSVDEVPISETPCLDDSKVAHYTEDTIKLPPGLVNLGNTCYMNAAVQLLFSIPELRLALQICRFPQTSLNSPNLDSLCESLKFLFNSLSKTEKPVTPLLFLTCLHSVCPQFASRASSSDASKSAPGALSMITHGFEQQDASECWTELIRALQSSKIDSQVYASTVNLPQSFCTTSQWNPIERFLAGQLSCKLTCTESDEPETDSLETFTQLSCFMHQDVKYLLTGIRNGLTGNLTKHSSLLDRNAVYKRLSLISRLPAYLCIHFVRFFYKEDKQINAKILKDVKFPLTLDMHEFCTPELQRKLLPMREKQRLKEDEVVNPSSQTNTFKSKPDSVRPDPFQNPDLYEPNFFADDPGSNNSGYYDLQGVLSHQGRTSTSGHYVAWVKKQGMWFKFDDDRVSQVTSEDILRLSGGGDWHCAYILLYGPHFIEKNAYCLQKNKSGGVK</sequence>
<feature type="domain" description="USP" evidence="10">
    <location>
        <begin position="103"/>
        <end position="498"/>
    </location>
</feature>
<dbReference type="InterPro" id="IPR038765">
    <property type="entry name" value="Papain-like_cys_pep_sf"/>
</dbReference>
<dbReference type="InterPro" id="IPR029071">
    <property type="entry name" value="Ubiquitin-like_domsf"/>
</dbReference>
<dbReference type="Pfam" id="PF00443">
    <property type="entry name" value="UCH"/>
    <property type="match status" value="1"/>
</dbReference>
<reference evidence="12" key="1">
    <citation type="submission" date="2023-11" db="UniProtKB">
        <authorList>
            <consortium name="WormBaseParasite"/>
        </authorList>
    </citation>
    <scope>IDENTIFICATION</scope>
</reference>
<dbReference type="GO" id="GO:0016579">
    <property type="term" value="P:protein deubiquitination"/>
    <property type="evidence" value="ECO:0007669"/>
    <property type="project" value="InterPro"/>
</dbReference>
<evidence type="ECO:0000313" key="12">
    <source>
        <dbReference type="WBParaSite" id="SMTH1_11170.2"/>
    </source>
</evidence>
<feature type="compositionally biased region" description="Polar residues" evidence="8">
    <location>
        <begin position="391"/>
        <end position="400"/>
    </location>
</feature>
<dbReference type="EC" id="3.4.19.12" evidence="7"/>